<dbReference type="InterPro" id="IPR049466">
    <property type="entry name" value="C3_CUB1"/>
</dbReference>
<feature type="compositionally biased region" description="Basic and acidic residues" evidence="1">
    <location>
        <begin position="165"/>
        <end position="175"/>
    </location>
</feature>
<feature type="compositionally biased region" description="Low complexity" evidence="1">
    <location>
        <begin position="222"/>
        <end position="247"/>
    </location>
</feature>
<feature type="region of interest" description="Disordered" evidence="1">
    <location>
        <begin position="72"/>
        <end position="293"/>
    </location>
</feature>
<name>A0A1X0NDQ5_9TRYP</name>
<dbReference type="RefSeq" id="XP_028876948.1">
    <property type="nucleotide sequence ID" value="XM_029031751.1"/>
</dbReference>
<feature type="compositionally biased region" description="Low complexity" evidence="1">
    <location>
        <begin position="255"/>
        <end position="266"/>
    </location>
</feature>
<reference evidence="4 5" key="1">
    <citation type="submission" date="2017-03" db="EMBL/GenBank/DDBJ databases">
        <title>An alternative strategy for trypanosome survival in the mammalian bloodstream revealed through genome and transcriptome analysis of the ubiquitous bovine parasite Trypanosoma (Megatrypanum) theileri.</title>
        <authorList>
            <person name="Kelly S."/>
            <person name="Ivens A."/>
            <person name="Mott A."/>
            <person name="O'Neill E."/>
            <person name="Emms D."/>
            <person name="Macleod O."/>
            <person name="Voorheis P."/>
            <person name="Matthews J."/>
            <person name="Matthews K."/>
            <person name="Carrington M."/>
        </authorList>
    </citation>
    <scope>NUCLEOTIDE SEQUENCE [LARGE SCALE GENOMIC DNA]</scope>
    <source>
        <strain evidence="4">Edinburgh</strain>
    </source>
</reference>
<dbReference type="Pfam" id="PF21406">
    <property type="entry name" value="C3_CUB1"/>
    <property type="match status" value="1"/>
</dbReference>
<dbReference type="OrthoDB" id="6359008at2759"/>
<dbReference type="AlphaFoldDB" id="A0A1X0NDQ5"/>
<evidence type="ECO:0000256" key="1">
    <source>
        <dbReference type="SAM" id="MobiDB-lite"/>
    </source>
</evidence>
<dbReference type="STRING" id="67003.A0A1X0NDQ5"/>
<feature type="non-terminal residue" evidence="4">
    <location>
        <position position="293"/>
    </location>
</feature>
<dbReference type="Gene3D" id="2.60.120.1540">
    <property type="match status" value="1"/>
</dbReference>
<feature type="compositionally biased region" description="Low complexity" evidence="1">
    <location>
        <begin position="281"/>
        <end position="293"/>
    </location>
</feature>
<feature type="domain" description="Complement component 3 CUB" evidence="3">
    <location>
        <begin position="25"/>
        <end position="44"/>
    </location>
</feature>
<gene>
    <name evidence="4" type="ORF">TM35_001151020</name>
</gene>
<dbReference type="GeneID" id="39991531"/>
<feature type="compositionally biased region" description="Polar residues" evidence="1">
    <location>
        <begin position="51"/>
        <end position="67"/>
    </location>
</feature>
<feature type="chain" id="PRO_5012597376" description="Complement component 3 CUB domain-containing protein" evidence="2">
    <location>
        <begin position="25"/>
        <end position="293"/>
    </location>
</feature>
<feature type="region of interest" description="Disordered" evidence="1">
    <location>
        <begin position="48"/>
        <end position="67"/>
    </location>
</feature>
<dbReference type="PROSITE" id="PS51257">
    <property type="entry name" value="PROKAR_LIPOPROTEIN"/>
    <property type="match status" value="1"/>
</dbReference>
<evidence type="ECO:0000313" key="4">
    <source>
        <dbReference type="EMBL" id="ORC81495.1"/>
    </source>
</evidence>
<keyword evidence="5" id="KW-1185">Reference proteome</keyword>
<sequence length="293" mass="30094">MVMMRYVLCILALLLSCACVHVLAEEVPAADLSDQVPDTESETKILLQGTPGKNCTNGGTADSSGKCTSAAVELEHGGPDGSECTSGTPETPERTCTPVSQPPPASSLKSAPQPPVPTPQEKQLKGDRNQGQEIANDEAHNGDNSNVQTDNNDEAHPAGAQVKQENQEPRREGRPNGDAAQAAEKNGVSAGDPQPQQSANSTTEGNATNQGGEAAQTSPSPNTSGTGNDAANAGNDNTTTGSGSSNNQEGEVRNTDTTTTTTTTTTLPPELTNNKKGDADSSSSISSSVWVRV</sequence>
<dbReference type="Proteomes" id="UP000192257">
    <property type="component" value="Unassembled WGS sequence"/>
</dbReference>
<proteinExistence type="predicted"/>
<keyword evidence="2" id="KW-0732">Signal</keyword>
<organism evidence="4 5">
    <name type="scientific">Trypanosoma theileri</name>
    <dbReference type="NCBI Taxonomy" id="67003"/>
    <lineage>
        <taxon>Eukaryota</taxon>
        <taxon>Discoba</taxon>
        <taxon>Euglenozoa</taxon>
        <taxon>Kinetoplastea</taxon>
        <taxon>Metakinetoplastina</taxon>
        <taxon>Trypanosomatida</taxon>
        <taxon>Trypanosomatidae</taxon>
        <taxon>Trypanosoma</taxon>
    </lineage>
</organism>
<evidence type="ECO:0000313" key="5">
    <source>
        <dbReference type="Proteomes" id="UP000192257"/>
    </source>
</evidence>
<evidence type="ECO:0000256" key="2">
    <source>
        <dbReference type="SAM" id="SignalP"/>
    </source>
</evidence>
<evidence type="ECO:0000259" key="3">
    <source>
        <dbReference type="Pfam" id="PF21406"/>
    </source>
</evidence>
<accession>A0A1X0NDQ5</accession>
<feature type="signal peptide" evidence="2">
    <location>
        <begin position="1"/>
        <end position="24"/>
    </location>
</feature>
<dbReference type="EMBL" id="NBCO01000115">
    <property type="protein sequence ID" value="ORC81495.1"/>
    <property type="molecule type" value="Genomic_DNA"/>
</dbReference>
<protein>
    <recommendedName>
        <fullName evidence="3">Complement component 3 CUB domain-containing protein</fullName>
    </recommendedName>
</protein>
<dbReference type="VEuPathDB" id="TriTrypDB:TM35_001151020"/>
<feature type="compositionally biased region" description="Polar residues" evidence="1">
    <location>
        <begin position="194"/>
        <end position="221"/>
    </location>
</feature>
<comment type="caution">
    <text evidence="4">The sequence shown here is derived from an EMBL/GenBank/DDBJ whole genome shotgun (WGS) entry which is preliminary data.</text>
</comment>